<comment type="caution">
    <text evidence="7">The sequence shown here is derived from an EMBL/GenBank/DDBJ whole genome shotgun (WGS) entry which is preliminary data.</text>
</comment>
<evidence type="ECO:0000259" key="6">
    <source>
        <dbReference type="PROSITE" id="PS51154"/>
    </source>
</evidence>
<dbReference type="PANTHER" id="PTHR11106">
    <property type="entry name" value="GANGLIOSIDE INDUCED DIFFERENTIATION ASSOCIATED PROTEIN 2-RELATED"/>
    <property type="match status" value="1"/>
</dbReference>
<gene>
    <name evidence="7" type="ORF">BJG266_LOCUS8084</name>
    <name evidence="8" type="ORF">QVE165_LOCUS25692</name>
</gene>
<reference evidence="7" key="1">
    <citation type="submission" date="2021-02" db="EMBL/GenBank/DDBJ databases">
        <authorList>
            <person name="Nowell W R."/>
        </authorList>
    </citation>
    <scope>NUCLEOTIDE SEQUENCE</scope>
</reference>
<sequence>MSRVLTLKDYSSLINLLPIAFQAANKKINYDGIIRELTEYFNGPNSQYSRHSIKDQRAFIRRILTIRDPSSDDGRYSTHIYNLIDQILSYERDYKKPHTQAMNLSIKFKSLPYIRVWRGDITTLFVDAIVNAANSGLLGCFQPTHLCIDNVIHAAAGPRLRDDCYTIMQEQRQSEPVGQAKITLGYNLPSKYVIHTVGPQLNHGARVTEKDAQHLASCYESCLNLAAEIDTITSIAFSCISTGIFAFPADHACQIAIETVINWFQHRSPNSKLSLVVFDVFSPEDEQRYIDRLKNICKSK</sequence>
<dbReference type="InterPro" id="IPR002589">
    <property type="entry name" value="Macro_dom"/>
</dbReference>
<dbReference type="GO" id="GO:0016798">
    <property type="term" value="F:hydrolase activity, acting on glycosyl bonds"/>
    <property type="evidence" value="ECO:0007669"/>
    <property type="project" value="UniProtKB-KW"/>
</dbReference>
<dbReference type="Pfam" id="PF01661">
    <property type="entry name" value="Macro"/>
    <property type="match status" value="1"/>
</dbReference>
<dbReference type="GO" id="GO:0046872">
    <property type="term" value="F:metal ion binding"/>
    <property type="evidence" value="ECO:0007669"/>
    <property type="project" value="UniProtKB-KW"/>
</dbReference>
<dbReference type="CDD" id="cd02908">
    <property type="entry name" value="Macro_OAADPr_deacetylase"/>
    <property type="match status" value="1"/>
</dbReference>
<evidence type="ECO:0000313" key="10">
    <source>
        <dbReference type="Proteomes" id="UP000663877"/>
    </source>
</evidence>
<evidence type="ECO:0000256" key="1">
    <source>
        <dbReference type="ARBA" id="ARBA00001947"/>
    </source>
</evidence>
<dbReference type="AlphaFoldDB" id="A0A813WU09"/>
<dbReference type="Proteomes" id="UP000663832">
    <property type="component" value="Unassembled WGS sequence"/>
</dbReference>
<dbReference type="Proteomes" id="UP000663877">
    <property type="component" value="Unassembled WGS sequence"/>
</dbReference>
<evidence type="ECO:0000313" key="9">
    <source>
        <dbReference type="Proteomes" id="UP000663832"/>
    </source>
</evidence>
<dbReference type="EMBL" id="CAJNOI010000025">
    <property type="protein sequence ID" value="CAF0855493.1"/>
    <property type="molecule type" value="Genomic_DNA"/>
</dbReference>
<evidence type="ECO:0000313" key="8">
    <source>
        <dbReference type="EMBL" id="CAF1198903.1"/>
    </source>
</evidence>
<dbReference type="OrthoDB" id="6133115at2759"/>
<dbReference type="EMBL" id="CAJNOM010000187">
    <property type="protein sequence ID" value="CAF1198903.1"/>
    <property type="molecule type" value="Genomic_DNA"/>
</dbReference>
<dbReference type="NCBIfam" id="NF003163">
    <property type="entry name" value="PRK04143.1"/>
    <property type="match status" value="1"/>
</dbReference>
<evidence type="ECO:0000256" key="3">
    <source>
        <dbReference type="ARBA" id="ARBA00022801"/>
    </source>
</evidence>
<evidence type="ECO:0000256" key="2">
    <source>
        <dbReference type="ARBA" id="ARBA00022723"/>
    </source>
</evidence>
<keyword evidence="9" id="KW-1185">Reference proteome</keyword>
<dbReference type="PROSITE" id="PS51154">
    <property type="entry name" value="MACRO"/>
    <property type="match status" value="1"/>
</dbReference>
<proteinExistence type="predicted"/>
<organism evidence="7 10">
    <name type="scientific">Adineta steineri</name>
    <dbReference type="NCBI Taxonomy" id="433720"/>
    <lineage>
        <taxon>Eukaryota</taxon>
        <taxon>Metazoa</taxon>
        <taxon>Spiralia</taxon>
        <taxon>Gnathifera</taxon>
        <taxon>Rotifera</taxon>
        <taxon>Eurotatoria</taxon>
        <taxon>Bdelloidea</taxon>
        <taxon>Adinetida</taxon>
        <taxon>Adinetidae</taxon>
        <taxon>Adineta</taxon>
    </lineage>
</organism>
<keyword evidence="2" id="KW-0479">Metal-binding</keyword>
<dbReference type="SUPFAM" id="SSF52949">
    <property type="entry name" value="Macro domain-like"/>
    <property type="match status" value="1"/>
</dbReference>
<dbReference type="InterPro" id="IPR043472">
    <property type="entry name" value="Macro_dom-like"/>
</dbReference>
<dbReference type="Gene3D" id="3.40.220.10">
    <property type="entry name" value="Leucine Aminopeptidase, subunit E, domain 1"/>
    <property type="match status" value="1"/>
</dbReference>
<feature type="domain" description="Macro" evidence="6">
    <location>
        <begin position="101"/>
        <end position="297"/>
    </location>
</feature>
<accession>A0A813WU09</accession>
<keyword evidence="3" id="KW-0378">Hydrolase</keyword>
<protein>
    <recommendedName>
        <fullName evidence="6">Macro domain-containing protein</fullName>
    </recommendedName>
</protein>
<evidence type="ECO:0000256" key="5">
    <source>
        <dbReference type="ARBA" id="ARBA00023295"/>
    </source>
</evidence>
<evidence type="ECO:0000313" key="7">
    <source>
        <dbReference type="EMBL" id="CAF0855493.1"/>
    </source>
</evidence>
<dbReference type="SMART" id="SM00506">
    <property type="entry name" value="A1pp"/>
    <property type="match status" value="1"/>
</dbReference>
<comment type="cofactor">
    <cofactor evidence="1">
        <name>Zn(2+)</name>
        <dbReference type="ChEBI" id="CHEBI:29105"/>
    </cofactor>
</comment>
<keyword evidence="4" id="KW-0862">Zinc</keyword>
<evidence type="ECO:0000256" key="4">
    <source>
        <dbReference type="ARBA" id="ARBA00022833"/>
    </source>
</evidence>
<keyword evidence="5" id="KW-0326">Glycosidase</keyword>
<name>A0A813WU09_9BILA</name>
<dbReference type="PANTHER" id="PTHR11106:SF121">
    <property type="entry name" value="ADP-RIBOSE 1''-PHOSPHATE PHOSPHATASE"/>
    <property type="match status" value="1"/>
</dbReference>